<gene>
    <name evidence="1" type="ORF">CAEBREN_29574</name>
</gene>
<protein>
    <submittedName>
        <fullName evidence="1">Uncharacterized protein</fullName>
    </submittedName>
</protein>
<keyword evidence="2" id="KW-1185">Reference proteome</keyword>
<dbReference type="EMBL" id="GL379809">
    <property type="protein sequence ID" value="EGT42500.1"/>
    <property type="molecule type" value="Genomic_DNA"/>
</dbReference>
<reference evidence="2" key="1">
    <citation type="submission" date="2011-07" db="EMBL/GenBank/DDBJ databases">
        <authorList>
            <consortium name="Caenorhabditis brenneri Sequencing and Analysis Consortium"/>
            <person name="Wilson R.K."/>
        </authorList>
    </citation>
    <scope>NUCLEOTIDE SEQUENCE [LARGE SCALE GENOMIC DNA]</scope>
    <source>
        <strain evidence="2">PB2801</strain>
    </source>
</reference>
<dbReference type="Proteomes" id="UP000008068">
    <property type="component" value="Unassembled WGS sequence"/>
</dbReference>
<dbReference type="HOGENOM" id="CLU_3299857_0_0_1"/>
<evidence type="ECO:0000313" key="1">
    <source>
        <dbReference type="EMBL" id="EGT42500.1"/>
    </source>
</evidence>
<proteinExistence type="predicted"/>
<sequence>MEHPPYVNIPPIAKSEFMSLFKKLKKNTAQCCLCMIQNGK</sequence>
<dbReference type="InParanoid" id="G0MS68"/>
<name>G0MS68_CAEBE</name>
<accession>G0MS68</accession>
<dbReference type="AlphaFoldDB" id="G0MS68"/>
<organism evidence="2">
    <name type="scientific">Caenorhabditis brenneri</name>
    <name type="common">Nematode worm</name>
    <dbReference type="NCBI Taxonomy" id="135651"/>
    <lineage>
        <taxon>Eukaryota</taxon>
        <taxon>Metazoa</taxon>
        <taxon>Ecdysozoa</taxon>
        <taxon>Nematoda</taxon>
        <taxon>Chromadorea</taxon>
        <taxon>Rhabditida</taxon>
        <taxon>Rhabditina</taxon>
        <taxon>Rhabditomorpha</taxon>
        <taxon>Rhabditoidea</taxon>
        <taxon>Rhabditidae</taxon>
        <taxon>Peloderinae</taxon>
        <taxon>Caenorhabditis</taxon>
    </lineage>
</organism>
<evidence type="ECO:0000313" key="2">
    <source>
        <dbReference type="Proteomes" id="UP000008068"/>
    </source>
</evidence>